<sequence length="68" mass="7837">MPFSLKSNFHHRSLLDEHQTDKTPTCKSIMNLIRGRIYACKKSRHPLGQSSTSDMIGVLIDYQKEMSQ</sequence>
<reference evidence="1" key="2">
    <citation type="journal article" date="2015" name="Data Brief">
        <title>Shoot transcriptome of the giant reed, Arundo donax.</title>
        <authorList>
            <person name="Barrero R.A."/>
            <person name="Guerrero F.D."/>
            <person name="Moolhuijzen P."/>
            <person name="Goolsby J.A."/>
            <person name="Tidwell J."/>
            <person name="Bellgard S.E."/>
            <person name="Bellgard M.I."/>
        </authorList>
    </citation>
    <scope>NUCLEOTIDE SEQUENCE</scope>
    <source>
        <tissue evidence="1">Shoot tissue taken approximately 20 cm above the soil surface</tissue>
    </source>
</reference>
<protein>
    <submittedName>
        <fullName evidence="1">Uncharacterized protein</fullName>
    </submittedName>
</protein>
<name>A0A0A9CDI4_ARUDO</name>
<accession>A0A0A9CDI4</accession>
<reference evidence="1" key="1">
    <citation type="submission" date="2014-09" db="EMBL/GenBank/DDBJ databases">
        <authorList>
            <person name="Magalhaes I.L.F."/>
            <person name="Oliveira U."/>
            <person name="Santos F.R."/>
            <person name="Vidigal T.H.D.A."/>
            <person name="Brescovit A.D."/>
            <person name="Santos A.J."/>
        </authorList>
    </citation>
    <scope>NUCLEOTIDE SEQUENCE</scope>
    <source>
        <tissue evidence="1">Shoot tissue taken approximately 20 cm above the soil surface</tissue>
    </source>
</reference>
<evidence type="ECO:0000313" key="1">
    <source>
        <dbReference type="EMBL" id="JAD71465.1"/>
    </source>
</evidence>
<proteinExistence type="predicted"/>
<dbReference type="EMBL" id="GBRH01226430">
    <property type="protein sequence ID" value="JAD71465.1"/>
    <property type="molecule type" value="Transcribed_RNA"/>
</dbReference>
<dbReference type="AlphaFoldDB" id="A0A0A9CDI4"/>
<organism evidence="1">
    <name type="scientific">Arundo donax</name>
    <name type="common">Giant reed</name>
    <name type="synonym">Donax arundinaceus</name>
    <dbReference type="NCBI Taxonomy" id="35708"/>
    <lineage>
        <taxon>Eukaryota</taxon>
        <taxon>Viridiplantae</taxon>
        <taxon>Streptophyta</taxon>
        <taxon>Embryophyta</taxon>
        <taxon>Tracheophyta</taxon>
        <taxon>Spermatophyta</taxon>
        <taxon>Magnoliopsida</taxon>
        <taxon>Liliopsida</taxon>
        <taxon>Poales</taxon>
        <taxon>Poaceae</taxon>
        <taxon>PACMAD clade</taxon>
        <taxon>Arundinoideae</taxon>
        <taxon>Arundineae</taxon>
        <taxon>Arundo</taxon>
    </lineage>
</organism>